<sequence length="1392" mass="152439">MSLTGGRKEGHQAFARLRPLCTQLLEVSINSPEERGAVLDALLWVLRDIDPIGLQTCMDYVLLPLLLLLDGAVACRTSSAKEKSTSKAKIMIVGDRAAESVLSCVETVLHKCHVETREQMIMMLRKLTGAAMLSTSEASEEFRHGVLKCLKSFLTNLRPCSTASCMCQSVSVSPFEALDKKIWNLVKANIQNIDSIIDESDVCPMGFLQTESMAPAVGHLISLLLQIADAEASRGGVGSGKLRRDALSTLRLLFLKVGSADALAFFLPGAVRGLATVMRATKAQVNSGFSTPIVHVSGAAGWPAVVEEAVRGMAEILTIVMRDGQSSDSITTTDESATLDSALDYLQDLSLQFKKVSPTDEINRSNMEVSTLVVHKKKKNRGENESSMPEIGAGVRSFRTERDEKWQKEAAIRVHTFLSQTLPLLCTHPSASVRLAVVEAATVLLVNCESTLIGCSSLLLECLLALACDEFEHVASAAQLYLSRLLGFQRSIWWDSKVERVDQSIDPIKVFRTLPNIMTDILSSLVEQLPKVIFSSNAAMAVSHGKRLAAAMYFSGPLVVSSCLLGTPIDRQRFTKVFTQCLGFSSAFTGSLGQIAANPSAHSPVVSEILPGRGKHNDSQKSVQESDASSGVQQELYLEGIPSMPPWLPVGTASRLYSVLADVLRLAGVSAISDQRNGTRFFGLVELLLVDIRLAATNRKMYNSDSRSMDFETGQRLRAAATSACVLNEIMYGASGKWNGKLFSKFQEQDSLKALQKPASQVDSSSSNNSSAEVEPAKRPYLMKETDAKHEADNSNHLPHQIGKWQGAKGEFVRKAITECAGDIIHDYLSTEIWDEPTHYTEKSVSAPGISSFNNDQDIVMLQKVLVEGVGVLGMSLDKAFEENGLLRLVLFPLLEKLASPNYYVSQAAAMSLNAIRFSCEARSVKDLVVANVDYVVDSLCRQFRHLKMHPRSLNMLAAILRHTNTAPDLLPLLGEPLQCLVVELDVMARTSHPQLTVPLLRAMREILRAASLEVDIMLSTSTNAAAMWRSMSKANDATESSSDTSLLKTSTKNFQDSDLEEEVDKFLDRVRHRHAILKVATSCVLACGPLLASEDIQICLFTLDVIADGISTLSDAEEAGRYDDASRQAMKDQCNLMDDPQSSMRCVDMITKDESETNKLLPTMHKIWKYLVVCLRQGRTPVVVRALDVMSLVTTKCGGEFFTRRLKHDVMPILVGHLSQGLMSTPSKRRSYPLIPHKYTHSQEHGPEAMLKVQHAVLKSISSIASDKKSAPALQSSFEVLASWVVVLACEVEALKVAATETALALSTLNSDFVWILVADLLSGVITEEFSQVTIPGFPDFNAMLPTWSCQADTLWCQYTAYRGEFRSVDRSAAQQLLSKLEGLPTTWTQA</sequence>
<accession>A0A2R6W518</accession>
<dbReference type="InterPro" id="IPR057566">
    <property type="entry name" value="TPR_TTI1_N"/>
</dbReference>
<dbReference type="InterPro" id="IPR016024">
    <property type="entry name" value="ARM-type_fold"/>
</dbReference>
<keyword evidence="5" id="KW-1185">Reference proteome</keyword>
<dbReference type="Pfam" id="PF24181">
    <property type="entry name" value="TPR_TTI1_C"/>
    <property type="match status" value="1"/>
</dbReference>
<dbReference type="GO" id="GO:0005737">
    <property type="term" value="C:cytoplasm"/>
    <property type="evidence" value="ECO:0000318"/>
    <property type="project" value="GO_Central"/>
</dbReference>
<evidence type="ECO:0000313" key="4">
    <source>
        <dbReference type="EMBL" id="PTQ28949.1"/>
    </source>
</evidence>
<dbReference type="Gramene" id="Mp8g14840.1">
    <property type="protein sequence ID" value="Mp8g14840.1.cds"/>
    <property type="gene ID" value="Mp8g14840"/>
</dbReference>
<dbReference type="InterPro" id="IPR049362">
    <property type="entry name" value="TTI1_rpt"/>
</dbReference>
<dbReference type="InterPro" id="IPR052587">
    <property type="entry name" value="TELO2-interacting_protein_1"/>
</dbReference>
<evidence type="ECO:0000259" key="2">
    <source>
        <dbReference type="Pfam" id="PF24173"/>
    </source>
</evidence>
<dbReference type="SUPFAM" id="SSF48371">
    <property type="entry name" value="ARM repeat"/>
    <property type="match status" value="1"/>
</dbReference>
<organism evidence="4 5">
    <name type="scientific">Marchantia polymorpha</name>
    <name type="common">Common liverwort</name>
    <name type="synonym">Marchantia aquatica</name>
    <dbReference type="NCBI Taxonomy" id="3197"/>
    <lineage>
        <taxon>Eukaryota</taxon>
        <taxon>Viridiplantae</taxon>
        <taxon>Streptophyta</taxon>
        <taxon>Embryophyta</taxon>
        <taxon>Marchantiophyta</taxon>
        <taxon>Marchantiopsida</taxon>
        <taxon>Marchantiidae</taxon>
        <taxon>Marchantiales</taxon>
        <taxon>Marchantiaceae</taxon>
        <taxon>Marchantia</taxon>
    </lineage>
</organism>
<dbReference type="Pfam" id="PF21547">
    <property type="entry name" value="TTI1"/>
    <property type="match status" value="1"/>
</dbReference>
<reference evidence="5" key="1">
    <citation type="journal article" date="2017" name="Cell">
        <title>Insights into land plant evolution garnered from the Marchantia polymorpha genome.</title>
        <authorList>
            <person name="Bowman J.L."/>
            <person name="Kohchi T."/>
            <person name="Yamato K.T."/>
            <person name="Jenkins J."/>
            <person name="Shu S."/>
            <person name="Ishizaki K."/>
            <person name="Yamaoka S."/>
            <person name="Nishihama R."/>
            <person name="Nakamura Y."/>
            <person name="Berger F."/>
            <person name="Adam C."/>
            <person name="Aki S.S."/>
            <person name="Althoff F."/>
            <person name="Araki T."/>
            <person name="Arteaga-Vazquez M.A."/>
            <person name="Balasubrmanian S."/>
            <person name="Barry K."/>
            <person name="Bauer D."/>
            <person name="Boehm C.R."/>
            <person name="Briginshaw L."/>
            <person name="Caballero-Perez J."/>
            <person name="Catarino B."/>
            <person name="Chen F."/>
            <person name="Chiyoda S."/>
            <person name="Chovatia M."/>
            <person name="Davies K.M."/>
            <person name="Delmans M."/>
            <person name="Demura T."/>
            <person name="Dierschke T."/>
            <person name="Dolan L."/>
            <person name="Dorantes-Acosta A.E."/>
            <person name="Eklund D.M."/>
            <person name="Florent S.N."/>
            <person name="Flores-Sandoval E."/>
            <person name="Fujiyama A."/>
            <person name="Fukuzawa H."/>
            <person name="Galik B."/>
            <person name="Grimanelli D."/>
            <person name="Grimwood J."/>
            <person name="Grossniklaus U."/>
            <person name="Hamada T."/>
            <person name="Haseloff J."/>
            <person name="Hetherington A.J."/>
            <person name="Higo A."/>
            <person name="Hirakawa Y."/>
            <person name="Hundley H.N."/>
            <person name="Ikeda Y."/>
            <person name="Inoue K."/>
            <person name="Inoue S.I."/>
            <person name="Ishida S."/>
            <person name="Jia Q."/>
            <person name="Kakita M."/>
            <person name="Kanazawa T."/>
            <person name="Kawai Y."/>
            <person name="Kawashima T."/>
            <person name="Kennedy M."/>
            <person name="Kinose K."/>
            <person name="Kinoshita T."/>
            <person name="Kohara Y."/>
            <person name="Koide E."/>
            <person name="Komatsu K."/>
            <person name="Kopischke S."/>
            <person name="Kubo M."/>
            <person name="Kyozuka J."/>
            <person name="Lagercrantz U."/>
            <person name="Lin S.S."/>
            <person name="Lindquist E."/>
            <person name="Lipzen A.M."/>
            <person name="Lu C.W."/>
            <person name="De Luna E."/>
            <person name="Martienssen R.A."/>
            <person name="Minamino N."/>
            <person name="Mizutani M."/>
            <person name="Mizutani M."/>
            <person name="Mochizuki N."/>
            <person name="Monte I."/>
            <person name="Mosher R."/>
            <person name="Nagasaki H."/>
            <person name="Nakagami H."/>
            <person name="Naramoto S."/>
            <person name="Nishitani K."/>
            <person name="Ohtani M."/>
            <person name="Okamoto T."/>
            <person name="Okumura M."/>
            <person name="Phillips J."/>
            <person name="Pollak B."/>
            <person name="Reinders A."/>
            <person name="Rovekamp M."/>
            <person name="Sano R."/>
            <person name="Sawa S."/>
            <person name="Schmid M.W."/>
            <person name="Shirakawa M."/>
            <person name="Solano R."/>
            <person name="Spunde A."/>
            <person name="Suetsugu N."/>
            <person name="Sugano S."/>
            <person name="Sugiyama A."/>
            <person name="Sun R."/>
            <person name="Suzuki Y."/>
            <person name="Takenaka M."/>
            <person name="Takezawa D."/>
            <person name="Tomogane H."/>
            <person name="Tsuzuki M."/>
            <person name="Ueda T."/>
            <person name="Umeda M."/>
            <person name="Ward J.M."/>
            <person name="Watanabe Y."/>
            <person name="Yazaki K."/>
            <person name="Yokoyama R."/>
            <person name="Yoshitake Y."/>
            <person name="Yotsui I."/>
            <person name="Zachgo S."/>
            <person name="Schmutz J."/>
        </authorList>
    </citation>
    <scope>NUCLEOTIDE SEQUENCE [LARGE SCALE GENOMIC DNA]</scope>
    <source>
        <strain evidence="5">Tak-1</strain>
    </source>
</reference>
<dbReference type="Pfam" id="PF24173">
    <property type="entry name" value="TPR_TTI1_N"/>
    <property type="match status" value="2"/>
</dbReference>
<feature type="region of interest" description="Disordered" evidence="1">
    <location>
        <begin position="754"/>
        <end position="779"/>
    </location>
</feature>
<protein>
    <submittedName>
        <fullName evidence="4">Uncharacterized protein</fullName>
    </submittedName>
</protein>
<dbReference type="Proteomes" id="UP000244005">
    <property type="component" value="Unassembled WGS sequence"/>
</dbReference>
<feature type="domain" description="TTI1 C-terminal TPR" evidence="3">
    <location>
        <begin position="1048"/>
        <end position="1316"/>
    </location>
</feature>
<feature type="domain" description="TTI1 N-terminal TPR" evidence="2">
    <location>
        <begin position="14"/>
        <end position="164"/>
    </location>
</feature>
<dbReference type="PANTHER" id="PTHR18460:SF3">
    <property type="entry name" value="TELO2-INTERACTING PROTEIN 1 HOMOLOG"/>
    <property type="match status" value="1"/>
</dbReference>
<dbReference type="EMBL" id="KZ772821">
    <property type="protein sequence ID" value="PTQ28949.1"/>
    <property type="molecule type" value="Genomic_DNA"/>
</dbReference>
<dbReference type="InterPro" id="IPR057567">
    <property type="entry name" value="TPR_TTI1_C"/>
</dbReference>
<dbReference type="OrthoDB" id="49511at2759"/>
<feature type="compositionally biased region" description="Polar residues" evidence="1">
    <location>
        <begin position="620"/>
        <end position="629"/>
    </location>
</feature>
<proteinExistence type="predicted"/>
<feature type="domain" description="TTI1 N-terminal TPR" evidence="2">
    <location>
        <begin position="191"/>
        <end position="470"/>
    </location>
</feature>
<evidence type="ECO:0000313" key="5">
    <source>
        <dbReference type="Proteomes" id="UP000244005"/>
    </source>
</evidence>
<evidence type="ECO:0000256" key="1">
    <source>
        <dbReference type="SAM" id="MobiDB-lite"/>
    </source>
</evidence>
<evidence type="ECO:0000259" key="3">
    <source>
        <dbReference type="Pfam" id="PF24181"/>
    </source>
</evidence>
<name>A0A2R6W518_MARPO</name>
<dbReference type="OMA" id="KEYLYVQ"/>
<gene>
    <name evidence="4" type="ORF">MARPO_0151s0022</name>
</gene>
<dbReference type="PANTHER" id="PTHR18460">
    <property type="entry name" value="TEL2 INTERACTING PROTEIN 1 TTI1 FAMILY MEMBER"/>
    <property type="match status" value="1"/>
</dbReference>
<feature type="region of interest" description="Disordered" evidence="1">
    <location>
        <begin position="607"/>
        <end position="629"/>
    </location>
</feature>